<dbReference type="EMBL" id="JAACJJ010000028">
    <property type="protein sequence ID" value="KAF5322504.1"/>
    <property type="molecule type" value="Genomic_DNA"/>
</dbReference>
<dbReference type="PANTHER" id="PTHR12303:SF13">
    <property type="match status" value="1"/>
</dbReference>
<dbReference type="AlphaFoldDB" id="A0A8H5BFN4"/>
<gene>
    <name evidence="2" type="ORF">D9619_001588</name>
</gene>
<accession>A0A8H5BFN4</accession>
<evidence type="ECO:0000313" key="2">
    <source>
        <dbReference type="EMBL" id="KAF5322504.1"/>
    </source>
</evidence>
<dbReference type="Pfam" id="PF07942">
    <property type="entry name" value="CARME"/>
    <property type="match status" value="1"/>
</dbReference>
<dbReference type="InterPro" id="IPR012901">
    <property type="entry name" value="CARME"/>
</dbReference>
<keyword evidence="1" id="KW-0812">Transmembrane</keyword>
<evidence type="ECO:0000313" key="3">
    <source>
        <dbReference type="Proteomes" id="UP000567179"/>
    </source>
</evidence>
<dbReference type="Proteomes" id="UP000567179">
    <property type="component" value="Unassembled WGS sequence"/>
</dbReference>
<name>A0A8H5BFN4_9AGAR</name>
<dbReference type="SUPFAM" id="SSF53335">
    <property type="entry name" value="S-adenosyl-L-methionine-dependent methyltransferases"/>
    <property type="match status" value="1"/>
</dbReference>
<dbReference type="PANTHER" id="PTHR12303">
    <property type="entry name" value="CARNOSINE N-METHYLTRANSFERASE"/>
    <property type="match status" value="1"/>
</dbReference>
<proteinExistence type="predicted"/>
<dbReference type="OrthoDB" id="978at2759"/>
<organism evidence="2 3">
    <name type="scientific">Psilocybe cf. subviscida</name>
    <dbReference type="NCBI Taxonomy" id="2480587"/>
    <lineage>
        <taxon>Eukaryota</taxon>
        <taxon>Fungi</taxon>
        <taxon>Dikarya</taxon>
        <taxon>Basidiomycota</taxon>
        <taxon>Agaricomycotina</taxon>
        <taxon>Agaricomycetes</taxon>
        <taxon>Agaricomycetidae</taxon>
        <taxon>Agaricales</taxon>
        <taxon>Agaricineae</taxon>
        <taxon>Strophariaceae</taxon>
        <taxon>Psilocybe</taxon>
    </lineage>
</organism>
<dbReference type="GO" id="GO:0008757">
    <property type="term" value="F:S-adenosylmethionine-dependent methyltransferase activity"/>
    <property type="evidence" value="ECO:0007669"/>
    <property type="project" value="InterPro"/>
</dbReference>
<reference evidence="2 3" key="1">
    <citation type="journal article" date="2020" name="ISME J.">
        <title>Uncovering the hidden diversity of litter-decomposition mechanisms in mushroom-forming fungi.</title>
        <authorList>
            <person name="Floudas D."/>
            <person name="Bentzer J."/>
            <person name="Ahren D."/>
            <person name="Johansson T."/>
            <person name="Persson P."/>
            <person name="Tunlid A."/>
        </authorList>
    </citation>
    <scope>NUCLEOTIDE SEQUENCE [LARGE SCALE GENOMIC DNA]</scope>
    <source>
        <strain evidence="2 3">CBS 101986</strain>
    </source>
</reference>
<sequence>MTLSDLRFLVASDVFLAVLIPLVILFFGSRHLPSLADLRSLLSLHKSAPSLRHHGNFSLERAYASFTQYTRLSAEAQATMRASYARLGRTGKRVGFAVGYPAKLERLRDATARNAVLADGIAECAAEEYAGRLTPGSLSSRIAGAADLGRVREAMKHFVRDWSEEGRGERTRIFEPVLELLRKVKQKERESMRVLVPGCGLGRLAWEISELGKSVLQLIQSRY</sequence>
<dbReference type="InterPro" id="IPR029063">
    <property type="entry name" value="SAM-dependent_MTases_sf"/>
</dbReference>
<keyword evidence="1" id="KW-1133">Transmembrane helix</keyword>
<protein>
    <submittedName>
        <fullName evidence="2">Uncharacterized protein</fullName>
    </submittedName>
</protein>
<evidence type="ECO:0000256" key="1">
    <source>
        <dbReference type="SAM" id="Phobius"/>
    </source>
</evidence>
<comment type="caution">
    <text evidence="2">The sequence shown here is derived from an EMBL/GenBank/DDBJ whole genome shotgun (WGS) entry which is preliminary data.</text>
</comment>
<feature type="transmembrane region" description="Helical" evidence="1">
    <location>
        <begin position="6"/>
        <end position="27"/>
    </location>
</feature>
<keyword evidence="1" id="KW-0472">Membrane</keyword>
<keyword evidence="3" id="KW-1185">Reference proteome</keyword>
<dbReference type="SMART" id="SM01296">
    <property type="entry name" value="N2227"/>
    <property type="match status" value="1"/>
</dbReference>